<evidence type="ECO:0000256" key="7">
    <source>
        <dbReference type="ARBA" id="ARBA00023136"/>
    </source>
</evidence>
<dbReference type="InterPro" id="IPR036179">
    <property type="entry name" value="Ig-like_dom_sf"/>
</dbReference>
<comment type="caution">
    <text evidence="14">The sequence shown here is derived from an EMBL/GenBank/DDBJ whole genome shotgun (WGS) entry which is preliminary data.</text>
</comment>
<dbReference type="SUPFAM" id="SSF48726">
    <property type="entry name" value="Immunoglobulin"/>
    <property type="match status" value="8"/>
</dbReference>
<feature type="domain" description="Ig-like" evidence="12">
    <location>
        <begin position="863"/>
        <end position="960"/>
    </location>
</feature>
<dbReference type="SMART" id="SM00408">
    <property type="entry name" value="IGc2"/>
    <property type="match status" value="8"/>
</dbReference>
<feature type="domain" description="Fibronectin type-III" evidence="13">
    <location>
        <begin position="1368"/>
        <end position="1475"/>
    </location>
</feature>
<dbReference type="FunFam" id="2.60.40.10:FF:000017">
    <property type="entry name" value="Down syndrome cell adhesion molecule b"/>
    <property type="match status" value="1"/>
</dbReference>
<feature type="compositionally biased region" description="Polar residues" evidence="10">
    <location>
        <begin position="1632"/>
        <end position="1654"/>
    </location>
</feature>
<evidence type="ECO:0000259" key="13">
    <source>
        <dbReference type="PROSITE" id="PS50853"/>
    </source>
</evidence>
<keyword evidence="5" id="KW-0130">Cell adhesion</keyword>
<dbReference type="InterPro" id="IPR036116">
    <property type="entry name" value="FN3_sf"/>
</dbReference>
<dbReference type="PROSITE" id="PS50835">
    <property type="entry name" value="IG_LIKE"/>
    <property type="match status" value="7"/>
</dbReference>
<dbReference type="SMART" id="SM00060">
    <property type="entry name" value="FN3"/>
    <property type="match status" value="4"/>
</dbReference>
<dbReference type="Pfam" id="PF13927">
    <property type="entry name" value="Ig_3"/>
    <property type="match status" value="2"/>
</dbReference>
<dbReference type="Pfam" id="PF07679">
    <property type="entry name" value="I-set"/>
    <property type="match status" value="3"/>
</dbReference>
<dbReference type="GO" id="GO:0005886">
    <property type="term" value="C:plasma membrane"/>
    <property type="evidence" value="ECO:0007669"/>
    <property type="project" value="TreeGrafter"/>
</dbReference>
<feature type="compositionally biased region" description="Gly residues" evidence="10">
    <location>
        <begin position="1701"/>
        <end position="1714"/>
    </location>
</feature>
<name>A0A1V9XL41_9ACAR</name>
<dbReference type="FunFam" id="2.60.40.10:FF:000333">
    <property type="entry name" value="Down syndrome cell adhesion molecule"/>
    <property type="match status" value="1"/>
</dbReference>
<feature type="region of interest" description="Disordered" evidence="10">
    <location>
        <begin position="1682"/>
        <end position="1746"/>
    </location>
</feature>
<dbReference type="Proteomes" id="UP000192247">
    <property type="component" value="Unassembled WGS sequence"/>
</dbReference>
<dbReference type="CDD" id="cd00063">
    <property type="entry name" value="FN3"/>
    <property type="match status" value="4"/>
</dbReference>
<feature type="non-terminal residue" evidence="14">
    <location>
        <position position="1746"/>
    </location>
</feature>
<comment type="subcellular location">
    <subcellularLocation>
        <location evidence="1">Membrane</location>
        <topology evidence="1">Single-pass type I membrane protein</topology>
    </subcellularLocation>
</comment>
<dbReference type="FunFam" id="2.60.40.10:FF:000104">
    <property type="entry name" value="Down syndrome cell adhesion molecule b"/>
    <property type="match status" value="1"/>
</dbReference>
<feature type="transmembrane region" description="Helical" evidence="11">
    <location>
        <begin position="1491"/>
        <end position="1514"/>
    </location>
</feature>
<evidence type="ECO:0000256" key="9">
    <source>
        <dbReference type="ARBA" id="ARBA00023319"/>
    </source>
</evidence>
<dbReference type="OrthoDB" id="152385at2759"/>
<dbReference type="FunFam" id="2.60.40.10:FF:000028">
    <property type="entry name" value="Neuronal cell adhesion molecule"/>
    <property type="match status" value="1"/>
</dbReference>
<proteinExistence type="predicted"/>
<keyword evidence="2 11" id="KW-0812">Transmembrane</keyword>
<evidence type="ECO:0000256" key="1">
    <source>
        <dbReference type="ARBA" id="ARBA00004479"/>
    </source>
</evidence>
<dbReference type="InterPro" id="IPR003961">
    <property type="entry name" value="FN3_dom"/>
</dbReference>
<feature type="non-terminal residue" evidence="14">
    <location>
        <position position="1"/>
    </location>
</feature>
<keyword evidence="8" id="KW-1015">Disulfide bond</keyword>
<dbReference type="FunCoup" id="A0A1V9XL41">
    <property type="interactions" value="205"/>
</dbReference>
<dbReference type="GO" id="GO:0098632">
    <property type="term" value="F:cell-cell adhesion mediator activity"/>
    <property type="evidence" value="ECO:0007669"/>
    <property type="project" value="TreeGrafter"/>
</dbReference>
<feature type="region of interest" description="Disordered" evidence="10">
    <location>
        <begin position="1350"/>
        <end position="1371"/>
    </location>
</feature>
<feature type="domain" description="Fibronectin type-III" evidence="13">
    <location>
        <begin position="1272"/>
        <end position="1364"/>
    </location>
</feature>
<protein>
    <submittedName>
        <fullName evidence="14">Down syndrome cell adhesion molecule-like</fullName>
    </submittedName>
</protein>
<dbReference type="GO" id="GO:0070593">
    <property type="term" value="P:dendrite self-avoidance"/>
    <property type="evidence" value="ECO:0007669"/>
    <property type="project" value="TreeGrafter"/>
</dbReference>
<feature type="compositionally biased region" description="Low complexity" evidence="10">
    <location>
        <begin position="1715"/>
        <end position="1728"/>
    </location>
</feature>
<evidence type="ECO:0000256" key="4">
    <source>
        <dbReference type="ARBA" id="ARBA00022737"/>
    </source>
</evidence>
<evidence type="ECO:0000313" key="15">
    <source>
        <dbReference type="Proteomes" id="UP000192247"/>
    </source>
</evidence>
<feature type="domain" description="Fibronectin type-III" evidence="13">
    <location>
        <begin position="1063"/>
        <end position="1160"/>
    </location>
</feature>
<keyword evidence="4" id="KW-0677">Repeat</keyword>
<dbReference type="InterPro" id="IPR056754">
    <property type="entry name" value="DSCAM/DSCAML_C"/>
</dbReference>
<evidence type="ECO:0000256" key="2">
    <source>
        <dbReference type="ARBA" id="ARBA00022692"/>
    </source>
</evidence>
<feature type="domain" description="Fibronectin type-III" evidence="13">
    <location>
        <begin position="1165"/>
        <end position="1268"/>
    </location>
</feature>
<keyword evidence="6 11" id="KW-1133">Transmembrane helix</keyword>
<dbReference type="InterPro" id="IPR007110">
    <property type="entry name" value="Ig-like_dom"/>
</dbReference>
<sequence length="1746" mass="189076">VAHKFSASVFDAYAVRGNSALLRCHVAANVREFVRVSSWTRQDGVTVGTLGDTGVDKRYVMLSSGELVVRAAKPSDSAHSFRCTLHNVLTGQSTVSQSAGKIIVTAGDPWRRFNGDGHDGWRRVGTRDIDCCALAEDRLGPVEGTGPREGGPPTVMVAGAAVICIDFVSVQEKANGVIPVKITEYRSSIHVEEGDRAYLPCISQGHPTPTSNWYRADSTGLVVVEGRKKRWSPARLWGGCRRHADDGGGGFFTSSVTSYNERRTTVKWLTAMGGGQPMKPAWGGADQGGGTAGQSSPPCLQEGALHVWSLGSLNPVLPSDRHQLLEGVLIISSSTPSDSGRYICVVNNSAGEERAQSDLFVTVPLIARVEPNIQVVDVGRTANMSCRISGQPVHSVVWTKDGQPLSKGPRFNLMASDVLQVLEISPVHRQDRGMYQCQVANAKDSAQGTTQLIIGEDAPVLEHSFRELTLKPGSMASLKCSASGNPLPQITWTLDGQPVPEVYHIRIGDYVSGERSVHSYVNITAVRVEDGGVYTCVARNGVGRAEHSARLQVHGKPHIRSMAPVTALAGRTVRVHCPAAGYPLKSIHWIRASKRVIVEDSRDERRFSISVHLPFLRADTYEPCAYAEHLVPVSANRINERRAEVAELIAGDVSGLSTHTDSPCRHTPQDIHPASNHERGCTACTGASSGAGDREKPSRSPFGAFTFQSFKKREGKMRDNRTLPQNHRQKTFENGTLVIADVERRTDDGQYTCVVTGDHNVVVSKQLKLTVMIPPTVNPFTFPEDLTQGKRAGAACIVSDGDLPIRIAWLKDGQPLAPNLKASVSAANDYTSFLSFTSVDQLHSGNYTCVATNPAAASNYTAPMVVQVPPKWLTEPLDRHAIVGEPIVFDCQASGHPLPVIRWKKQQKSDFAVIISNANIQILENGSLSIREVSREDAGPYMCQAVNGVGPGISKVINLDVHVAAHFERKFQALTVRRGDSFQLNCRAIGEPPLVVTWTRDRQPFNPNLEPRYVVQELNTKEAFEYKIHVAAAERKDSSLFSCYAENAFGRDDTNFQVVVQEPPEKPREVDVASVTSRSATLTWQHPYSGNSPILRYILEFKKPKEGWEIAQVSTVESAELRVTVTSLRPKSEYEIRLKAENALGMSEPSQAVTVTTDEEAPSSVPRNIKISPTGSSSLHVTWEAPEGGDEGSASVQGYYVGYKASDKGGESFAYKTLDVSELPSGQPLETNIRELKKSTKYVVVVQAFNSKGAGPVSDEVIAQTLEIDPPPAANLKLVSSTSSSVHLAWSIAREQPINGYTVYYRDASGNGGPWQENSLPAEKASHIVRGLSCGRPYVFYVVAQNGAGKGPHSNHVQTKTDGSTPAAPASTREFLSSNTSCISVDLSSWKSGGCPISTFVLHYRLDGDSDWTNPGSRAFDASSSSVVQHPVHLCSLSPATWYTLLVAAHNEAGATETEYPFSTLTLQGGTIPPPHSTRDRSPPYGSVTSLILPFIISLVLLVTAAVGACFWFARFRGTRESHPRDQGDNSKCLQHCNQDTLPMAVWEKMEANKHASLQYMQSPCHGQGTIRRVAGDAGRGFYGSDTLGPGGVGVGLPREWRGDEHTYDVPFHRQQIPGHLQGTLHHGATMHHQNQPGQGQYQIAGQPPSQNANQLNHVCDTGEVVLIGGNGEELRHPAYLYSKPKRKPSGGGWGSPSLGGSLGGSLLIGGAEGGSRSPSQTTPSSSPYHETTARREQPHTHTLSR</sequence>
<dbReference type="Gene3D" id="2.60.40.10">
    <property type="entry name" value="Immunoglobulins"/>
    <property type="match status" value="12"/>
</dbReference>
<feature type="region of interest" description="Disordered" evidence="10">
    <location>
        <begin position="1629"/>
        <end position="1654"/>
    </location>
</feature>
<evidence type="ECO:0000313" key="14">
    <source>
        <dbReference type="EMBL" id="OQR74161.1"/>
    </source>
</evidence>
<dbReference type="InterPro" id="IPR003599">
    <property type="entry name" value="Ig_sub"/>
</dbReference>
<feature type="compositionally biased region" description="Polar residues" evidence="10">
    <location>
        <begin position="1355"/>
        <end position="1364"/>
    </location>
</feature>
<feature type="domain" description="Ig-like" evidence="12">
    <location>
        <begin position="557"/>
        <end position="770"/>
    </location>
</feature>
<dbReference type="PROSITE" id="PS50853">
    <property type="entry name" value="FN3"/>
    <property type="match status" value="4"/>
</dbReference>
<feature type="domain" description="Ig-like" evidence="12">
    <location>
        <begin position="976"/>
        <end position="1061"/>
    </location>
</feature>
<evidence type="ECO:0000256" key="8">
    <source>
        <dbReference type="ARBA" id="ARBA00023157"/>
    </source>
</evidence>
<dbReference type="InParanoid" id="A0A1V9XL41"/>
<dbReference type="FunFam" id="2.60.40.10:FF:001049">
    <property type="entry name" value="Down syndrome cell adhesion molecule-like protein Dscam2"/>
    <property type="match status" value="1"/>
</dbReference>
<evidence type="ECO:0000259" key="12">
    <source>
        <dbReference type="PROSITE" id="PS50835"/>
    </source>
</evidence>
<dbReference type="STRING" id="418985.A0A1V9XL41"/>
<reference evidence="14 15" key="1">
    <citation type="journal article" date="2017" name="Gigascience">
        <title>Draft genome of the honey bee ectoparasitic mite, Tropilaelaps mercedesae, is shaped by the parasitic life history.</title>
        <authorList>
            <person name="Dong X."/>
            <person name="Armstrong S.D."/>
            <person name="Xia D."/>
            <person name="Makepeace B.L."/>
            <person name="Darby A.C."/>
            <person name="Kadowaki T."/>
        </authorList>
    </citation>
    <scope>NUCLEOTIDE SEQUENCE [LARGE SCALE GENOMIC DNA]</scope>
    <source>
        <strain evidence="14">Wuxi-XJTLU</strain>
    </source>
</reference>
<dbReference type="InterPro" id="IPR013783">
    <property type="entry name" value="Ig-like_fold"/>
</dbReference>
<evidence type="ECO:0000256" key="6">
    <source>
        <dbReference type="ARBA" id="ARBA00022989"/>
    </source>
</evidence>
<dbReference type="PANTHER" id="PTHR10075">
    <property type="entry name" value="BASIGIN RELATED"/>
    <property type="match status" value="1"/>
</dbReference>
<evidence type="ECO:0000256" key="3">
    <source>
        <dbReference type="ARBA" id="ARBA00022729"/>
    </source>
</evidence>
<dbReference type="EMBL" id="MNPL01008595">
    <property type="protein sequence ID" value="OQR74161.1"/>
    <property type="molecule type" value="Genomic_DNA"/>
</dbReference>
<feature type="domain" description="Ig-like" evidence="12">
    <location>
        <begin position="459"/>
        <end position="552"/>
    </location>
</feature>
<feature type="domain" description="Ig-like" evidence="12">
    <location>
        <begin position="364"/>
        <end position="453"/>
    </location>
</feature>
<dbReference type="GO" id="GO:0030424">
    <property type="term" value="C:axon"/>
    <property type="evidence" value="ECO:0007669"/>
    <property type="project" value="TreeGrafter"/>
</dbReference>
<dbReference type="GO" id="GO:0007411">
    <property type="term" value="P:axon guidance"/>
    <property type="evidence" value="ECO:0007669"/>
    <property type="project" value="TreeGrafter"/>
</dbReference>
<keyword evidence="9" id="KW-0393">Immunoglobulin domain</keyword>
<evidence type="ECO:0000256" key="10">
    <source>
        <dbReference type="SAM" id="MobiDB-lite"/>
    </source>
</evidence>
<organism evidence="14 15">
    <name type="scientific">Tropilaelaps mercedesae</name>
    <dbReference type="NCBI Taxonomy" id="418985"/>
    <lineage>
        <taxon>Eukaryota</taxon>
        <taxon>Metazoa</taxon>
        <taxon>Ecdysozoa</taxon>
        <taxon>Arthropoda</taxon>
        <taxon>Chelicerata</taxon>
        <taxon>Arachnida</taxon>
        <taxon>Acari</taxon>
        <taxon>Parasitiformes</taxon>
        <taxon>Mesostigmata</taxon>
        <taxon>Gamasina</taxon>
        <taxon>Dermanyssoidea</taxon>
        <taxon>Laelapidae</taxon>
        <taxon>Tropilaelaps</taxon>
    </lineage>
</organism>
<evidence type="ECO:0000256" key="11">
    <source>
        <dbReference type="SAM" id="Phobius"/>
    </source>
</evidence>
<dbReference type="InterPro" id="IPR013098">
    <property type="entry name" value="Ig_I-set"/>
</dbReference>
<feature type="domain" description="Ig-like" evidence="12">
    <location>
        <begin position="775"/>
        <end position="861"/>
    </location>
</feature>
<dbReference type="FunFam" id="2.60.40.10:FF:000719">
    <property type="entry name" value="nephrin isoform X1"/>
    <property type="match status" value="1"/>
</dbReference>
<accession>A0A1V9XL41</accession>
<keyword evidence="7 11" id="KW-0472">Membrane</keyword>
<dbReference type="Pfam" id="PF25059">
    <property type="entry name" value="FN3_DSCAM-DSCAML_C"/>
    <property type="match status" value="1"/>
</dbReference>
<dbReference type="PANTHER" id="PTHR10075:SF100">
    <property type="entry name" value="FASCICLIN-2"/>
    <property type="match status" value="1"/>
</dbReference>
<feature type="domain" description="Ig-like" evidence="12">
    <location>
        <begin position="179"/>
        <end position="362"/>
    </location>
</feature>
<dbReference type="CDD" id="cd20956">
    <property type="entry name" value="IgI_4_Dscam"/>
    <property type="match status" value="1"/>
</dbReference>
<keyword evidence="15" id="KW-1185">Reference proteome</keyword>
<evidence type="ECO:0000256" key="5">
    <source>
        <dbReference type="ARBA" id="ARBA00022889"/>
    </source>
</evidence>
<dbReference type="Pfam" id="PF00041">
    <property type="entry name" value="fn3"/>
    <property type="match status" value="3"/>
</dbReference>
<dbReference type="GO" id="GO:0007156">
    <property type="term" value="P:homophilic cell adhesion via plasma membrane adhesion molecules"/>
    <property type="evidence" value="ECO:0007669"/>
    <property type="project" value="TreeGrafter"/>
</dbReference>
<dbReference type="InterPro" id="IPR003598">
    <property type="entry name" value="Ig_sub2"/>
</dbReference>
<dbReference type="SMART" id="SM00409">
    <property type="entry name" value="IG"/>
    <property type="match status" value="8"/>
</dbReference>
<keyword evidence="3" id="KW-0732">Signal</keyword>
<dbReference type="SUPFAM" id="SSF49265">
    <property type="entry name" value="Fibronectin type III"/>
    <property type="match status" value="3"/>
</dbReference>
<gene>
    <name evidence="14" type="ORF">BIW11_09260</name>
</gene>